<sequence length="555" mass="61042">MNLAKDGYANKAMVFFCGSLFLFSMHYFQPNAGGSGLSVANNNMVWISIALICATGFSKIIQNEQIHWSPILTGLATVIGLLLLPYCWSSQPWVGEASARACGLIAWLLLAIAITQIRCKSALDNTLWLVVIGSMIQALICLAQFLQPDWFIGIRNHRPVGSFYQPNVVSSLLSTALALAIWLHHNAKPAIRLVLLACMALIACVSILIMSRTGVLAAIAITVAMLCLLKNRNNAIKIVFALILGAVLAPLLQSTLDTEGRQGLSNPGYRTTLYGQSLQLITEKPVLGHGIGSFSKVYTERLAQLYQQDSSVPMLTTSTTHPHNELLFWWVEGGAIPVLAIILFALFFSIAVWRRGNLFNKAMWISTIPIILHTQTEYPLYHSATHLALLTLLIIAAVPTTSITAKRFKNKLEILPKFFIGLGVVATCFLMLTNLHTTSLIHDYVKSAKHEYLQQVVNPFLQTKLINMQLGTALLRSQDPEALKMVDIMMEEEATVRPSVGAYLLWYHANLAMKDNIKAATILAQAAYLFPKSKQFMPKPAEDLTADSPPASATP</sequence>
<keyword evidence="2 5" id="KW-0812">Transmembrane</keyword>
<feature type="transmembrane region" description="Helical" evidence="5">
    <location>
        <begin position="98"/>
        <end position="115"/>
    </location>
</feature>
<evidence type="ECO:0000313" key="9">
    <source>
        <dbReference type="EMBL" id="QIZ78543.1"/>
    </source>
</evidence>
<dbReference type="AlphaFoldDB" id="A0A6H1UJQ3"/>
<keyword evidence="3 5" id="KW-1133">Transmembrane helix</keyword>
<organism evidence="9 10">
    <name type="scientific">Ferrimonas lipolytica</name>
    <dbReference type="NCBI Taxonomy" id="2724191"/>
    <lineage>
        <taxon>Bacteria</taxon>
        <taxon>Pseudomonadati</taxon>
        <taxon>Pseudomonadota</taxon>
        <taxon>Gammaproteobacteria</taxon>
        <taxon>Alteromonadales</taxon>
        <taxon>Ferrimonadaceae</taxon>
        <taxon>Ferrimonas</taxon>
    </lineage>
</organism>
<evidence type="ECO:0000256" key="3">
    <source>
        <dbReference type="ARBA" id="ARBA00022989"/>
    </source>
</evidence>
<feature type="transmembrane region" description="Helical" evidence="5">
    <location>
        <begin position="238"/>
        <end position="256"/>
    </location>
</feature>
<feature type="transmembrane region" description="Helical" evidence="5">
    <location>
        <begin position="12"/>
        <end position="29"/>
    </location>
</feature>
<feature type="transmembrane region" description="Helical" evidence="5">
    <location>
        <begin position="215"/>
        <end position="231"/>
    </location>
</feature>
<dbReference type="PANTHER" id="PTHR37422:SF21">
    <property type="entry name" value="EXOQ-LIKE PROTEIN"/>
    <property type="match status" value="1"/>
</dbReference>
<keyword evidence="4 5" id="KW-0472">Membrane</keyword>
<feature type="domain" description="Protein glycosylation ligase" evidence="8">
    <location>
        <begin position="159"/>
        <end position="184"/>
    </location>
</feature>
<feature type="transmembrane region" description="Helical" evidence="5">
    <location>
        <begin position="358"/>
        <end position="374"/>
    </location>
</feature>
<reference evidence="9 10" key="1">
    <citation type="submission" date="2020-04" db="EMBL/GenBank/DDBJ databases">
        <title>Ferrimonas sp. S7 isolated from sea water.</title>
        <authorList>
            <person name="Bae S.S."/>
            <person name="Baek K."/>
        </authorList>
    </citation>
    <scope>NUCLEOTIDE SEQUENCE [LARGE SCALE GENOMIC DNA]</scope>
    <source>
        <strain evidence="9 10">S7</strain>
    </source>
</reference>
<dbReference type="Pfam" id="PF15864">
    <property type="entry name" value="PglL_A"/>
    <property type="match status" value="1"/>
</dbReference>
<name>A0A6H1UJQ3_9GAMM</name>
<keyword evidence="10" id="KW-1185">Reference proteome</keyword>
<dbReference type="Pfam" id="PF04932">
    <property type="entry name" value="Wzy_C"/>
    <property type="match status" value="1"/>
</dbReference>
<dbReference type="InterPro" id="IPR007016">
    <property type="entry name" value="O-antigen_ligase-rel_domated"/>
</dbReference>
<gene>
    <name evidence="9" type="ORF">HER31_17550</name>
</gene>
<evidence type="ECO:0000313" key="10">
    <source>
        <dbReference type="Proteomes" id="UP000501602"/>
    </source>
</evidence>
<dbReference type="InterPro" id="IPR031726">
    <property type="entry name" value="PglL_A"/>
</dbReference>
<dbReference type="GO" id="GO:0016020">
    <property type="term" value="C:membrane"/>
    <property type="evidence" value="ECO:0007669"/>
    <property type="project" value="UniProtKB-SubCell"/>
</dbReference>
<evidence type="ECO:0000259" key="8">
    <source>
        <dbReference type="Pfam" id="PF15864"/>
    </source>
</evidence>
<evidence type="ECO:0000259" key="7">
    <source>
        <dbReference type="Pfam" id="PF11846"/>
    </source>
</evidence>
<proteinExistence type="predicted"/>
<evidence type="ECO:0000256" key="2">
    <source>
        <dbReference type="ARBA" id="ARBA00022692"/>
    </source>
</evidence>
<dbReference type="EMBL" id="CP051180">
    <property type="protein sequence ID" value="QIZ78543.1"/>
    <property type="molecule type" value="Genomic_DNA"/>
</dbReference>
<evidence type="ECO:0000256" key="4">
    <source>
        <dbReference type="ARBA" id="ARBA00023136"/>
    </source>
</evidence>
<dbReference type="RefSeq" id="WP_168662606.1">
    <property type="nucleotide sequence ID" value="NZ_CP051180.1"/>
</dbReference>
<feature type="transmembrane region" description="Helical" evidence="5">
    <location>
        <begin position="166"/>
        <end position="183"/>
    </location>
</feature>
<feature type="transmembrane region" description="Helical" evidence="5">
    <location>
        <begin position="414"/>
        <end position="432"/>
    </location>
</feature>
<feature type="transmembrane region" description="Helical" evidence="5">
    <location>
        <begin position="190"/>
        <end position="209"/>
    </location>
</feature>
<feature type="transmembrane region" description="Helical" evidence="5">
    <location>
        <begin position="127"/>
        <end position="146"/>
    </location>
</feature>
<feature type="transmembrane region" description="Helical" evidence="5">
    <location>
        <begin position="327"/>
        <end position="351"/>
    </location>
</feature>
<dbReference type="Pfam" id="PF11846">
    <property type="entry name" value="Wzy_C_2"/>
    <property type="match status" value="1"/>
</dbReference>
<feature type="transmembrane region" description="Helical" evidence="5">
    <location>
        <begin position="44"/>
        <end position="61"/>
    </location>
</feature>
<feature type="transmembrane region" description="Helical" evidence="5">
    <location>
        <begin position="380"/>
        <end position="402"/>
    </location>
</feature>
<dbReference type="InterPro" id="IPR051533">
    <property type="entry name" value="WaaL-like"/>
</dbReference>
<feature type="transmembrane region" description="Helical" evidence="5">
    <location>
        <begin position="68"/>
        <end position="86"/>
    </location>
</feature>
<dbReference type="Proteomes" id="UP000501602">
    <property type="component" value="Chromosome"/>
</dbReference>
<dbReference type="InterPro" id="IPR021797">
    <property type="entry name" value="Wzy_C_2"/>
</dbReference>
<comment type="subcellular location">
    <subcellularLocation>
        <location evidence="1">Membrane</location>
        <topology evidence="1">Multi-pass membrane protein</topology>
    </subcellularLocation>
</comment>
<dbReference type="PANTHER" id="PTHR37422">
    <property type="entry name" value="TEICHURONIC ACID BIOSYNTHESIS PROTEIN TUAE"/>
    <property type="match status" value="1"/>
</dbReference>
<protein>
    <submittedName>
        <fullName evidence="9">Uncharacterized protein</fullName>
    </submittedName>
</protein>
<dbReference type="KEGG" id="fes:HER31_17550"/>
<evidence type="ECO:0000256" key="5">
    <source>
        <dbReference type="SAM" id="Phobius"/>
    </source>
</evidence>
<feature type="domain" description="Virulence factor membrane-bound polymerase C-terminal" evidence="7">
    <location>
        <begin position="363"/>
        <end position="537"/>
    </location>
</feature>
<accession>A0A6H1UJQ3</accession>
<evidence type="ECO:0000256" key="1">
    <source>
        <dbReference type="ARBA" id="ARBA00004141"/>
    </source>
</evidence>
<feature type="domain" description="O-antigen ligase-related" evidence="6">
    <location>
        <begin position="198"/>
        <end position="336"/>
    </location>
</feature>
<evidence type="ECO:0000259" key="6">
    <source>
        <dbReference type="Pfam" id="PF04932"/>
    </source>
</evidence>